<gene>
    <name evidence="2" type="ORF">CJ255_11290</name>
</gene>
<keyword evidence="3" id="KW-1185">Reference proteome</keyword>
<comment type="caution">
    <text evidence="2">The sequence shown here is derived from an EMBL/GenBank/DDBJ whole genome shotgun (WGS) entry which is preliminary data.</text>
</comment>
<proteinExistence type="predicted"/>
<keyword evidence="1" id="KW-0472">Membrane</keyword>
<evidence type="ECO:0000256" key="1">
    <source>
        <dbReference type="SAM" id="Phobius"/>
    </source>
</evidence>
<organism evidence="2 3">
    <name type="scientific">Candidatus Viridilinea mediisalina</name>
    <dbReference type="NCBI Taxonomy" id="2024553"/>
    <lineage>
        <taxon>Bacteria</taxon>
        <taxon>Bacillati</taxon>
        <taxon>Chloroflexota</taxon>
        <taxon>Chloroflexia</taxon>
        <taxon>Chloroflexales</taxon>
        <taxon>Chloroflexineae</taxon>
        <taxon>Oscillochloridaceae</taxon>
        <taxon>Candidatus Viridilinea</taxon>
    </lineage>
</organism>
<evidence type="ECO:0000313" key="2">
    <source>
        <dbReference type="EMBL" id="PDW02955.1"/>
    </source>
</evidence>
<dbReference type="AlphaFoldDB" id="A0A2A6RJ91"/>
<sequence>MVPIQSPDPPPSTSLLNAFWQHESQGWHVRSAGQGLVEYALLLVLIAIVVIGGLTVLGDEVEGVYYDIACALGGDCSADAADDPANPGGPRSVRPIDVNGTPTCPAGYSFPSNNANVCLRN</sequence>
<accession>A0A2A6RJ91</accession>
<reference evidence="3" key="1">
    <citation type="submission" date="2017-08" db="EMBL/GenBank/DDBJ databases">
        <authorList>
            <person name="Grouzdev D.S."/>
            <person name="Gaisin V.A."/>
            <person name="Rysina M.S."/>
            <person name="Gorlenko V.M."/>
        </authorList>
    </citation>
    <scope>NUCLEOTIDE SEQUENCE [LARGE SCALE GENOMIC DNA]</scope>
    <source>
        <strain evidence="3">Kir15-3F</strain>
    </source>
</reference>
<dbReference type="EMBL" id="NQWI01000046">
    <property type="protein sequence ID" value="PDW02955.1"/>
    <property type="molecule type" value="Genomic_DNA"/>
</dbReference>
<protein>
    <recommendedName>
        <fullName evidence="4">Flp family type IVb pilin</fullName>
    </recommendedName>
</protein>
<dbReference type="Proteomes" id="UP000220527">
    <property type="component" value="Unassembled WGS sequence"/>
</dbReference>
<evidence type="ECO:0008006" key="4">
    <source>
        <dbReference type="Google" id="ProtNLM"/>
    </source>
</evidence>
<keyword evidence="1" id="KW-0812">Transmembrane</keyword>
<name>A0A2A6RJ91_9CHLR</name>
<keyword evidence="1" id="KW-1133">Transmembrane helix</keyword>
<dbReference type="RefSeq" id="WP_097644210.1">
    <property type="nucleotide sequence ID" value="NZ_NQWI01000046.1"/>
</dbReference>
<feature type="transmembrane region" description="Helical" evidence="1">
    <location>
        <begin position="39"/>
        <end position="57"/>
    </location>
</feature>
<evidence type="ECO:0000313" key="3">
    <source>
        <dbReference type="Proteomes" id="UP000220527"/>
    </source>
</evidence>